<accession>A0A9P7GME6</accession>
<evidence type="ECO:0000313" key="2">
    <source>
        <dbReference type="EMBL" id="KAG5653334.1"/>
    </source>
</evidence>
<feature type="transmembrane region" description="Helical" evidence="1">
    <location>
        <begin position="198"/>
        <end position="220"/>
    </location>
</feature>
<sequence length="329" mass="37265">MWYHTFTLTSLISLEELDLVNEESNPFIKWLLIAILSAIILIAALVLLIRASYHDAICRVPYLHRYSIYREIKAKIRKFFIVLPWVIIPFLLFLPLYYFGIAGAVAAAYQAHLPSINPTTSHATELPPSQEEIHVQPSSSQIPSLSRLTGLQISWNLYVQARMHKWTICFGITGTLLSAILGLFQIPSANEDPVVHDLAFLTVLNSTASLIYTLVFRLYFESCKLSPQFAMVWMQQATEPQSRLWIMLSLPAYATVWTVISFIFSMLFQWRDSSPTGPADGTPPKPSTTMALNILMTILTGLYLCAGLWAGWLMRRLSLEVLHMALDRV</sequence>
<feature type="transmembrane region" description="Helical" evidence="1">
    <location>
        <begin position="290"/>
        <end position="314"/>
    </location>
</feature>
<dbReference type="AlphaFoldDB" id="A0A9P7GME6"/>
<name>A0A9P7GME6_9AGAR</name>
<evidence type="ECO:0000256" key="1">
    <source>
        <dbReference type="SAM" id="Phobius"/>
    </source>
</evidence>
<feature type="transmembrane region" description="Helical" evidence="1">
    <location>
        <begin position="27"/>
        <end position="49"/>
    </location>
</feature>
<keyword evidence="1" id="KW-1133">Transmembrane helix</keyword>
<dbReference type="Proteomes" id="UP000717328">
    <property type="component" value="Unassembled WGS sequence"/>
</dbReference>
<keyword evidence="1" id="KW-0812">Transmembrane</keyword>
<protein>
    <submittedName>
        <fullName evidence="2">Uncharacterized protein</fullName>
    </submittedName>
</protein>
<dbReference type="EMBL" id="JABCKI010000059">
    <property type="protein sequence ID" value="KAG5653334.1"/>
    <property type="molecule type" value="Genomic_DNA"/>
</dbReference>
<reference evidence="2" key="2">
    <citation type="submission" date="2021-10" db="EMBL/GenBank/DDBJ databases">
        <title>Phylogenomics reveals ancestral predisposition of the termite-cultivated fungus Termitomyces towards a domesticated lifestyle.</title>
        <authorList>
            <person name="Auxier B."/>
            <person name="Grum-Grzhimaylo A."/>
            <person name="Cardenas M.E."/>
            <person name="Lodge J.D."/>
            <person name="Laessoe T."/>
            <person name="Pedersen O."/>
            <person name="Smith M.E."/>
            <person name="Kuyper T.W."/>
            <person name="Franco-Molano E.A."/>
            <person name="Baroni T.J."/>
            <person name="Aanen D.K."/>
        </authorList>
    </citation>
    <scope>NUCLEOTIDE SEQUENCE</scope>
    <source>
        <strain evidence="2">D49</strain>
    </source>
</reference>
<feature type="transmembrane region" description="Helical" evidence="1">
    <location>
        <begin position="166"/>
        <end position="186"/>
    </location>
</feature>
<keyword evidence="1" id="KW-0472">Membrane</keyword>
<proteinExistence type="predicted"/>
<gene>
    <name evidence="2" type="ORF">H0H81_001074</name>
</gene>
<feature type="transmembrane region" description="Helical" evidence="1">
    <location>
        <begin position="142"/>
        <end position="159"/>
    </location>
</feature>
<feature type="transmembrane region" description="Helical" evidence="1">
    <location>
        <begin position="79"/>
        <end position="109"/>
    </location>
</feature>
<organism evidence="2 3">
    <name type="scientific">Sphagnurus paluster</name>
    <dbReference type="NCBI Taxonomy" id="117069"/>
    <lineage>
        <taxon>Eukaryota</taxon>
        <taxon>Fungi</taxon>
        <taxon>Dikarya</taxon>
        <taxon>Basidiomycota</taxon>
        <taxon>Agaricomycotina</taxon>
        <taxon>Agaricomycetes</taxon>
        <taxon>Agaricomycetidae</taxon>
        <taxon>Agaricales</taxon>
        <taxon>Tricholomatineae</taxon>
        <taxon>Lyophyllaceae</taxon>
        <taxon>Sphagnurus</taxon>
    </lineage>
</organism>
<keyword evidence="3" id="KW-1185">Reference proteome</keyword>
<dbReference type="OrthoDB" id="3052987at2759"/>
<comment type="caution">
    <text evidence="2">The sequence shown here is derived from an EMBL/GenBank/DDBJ whole genome shotgun (WGS) entry which is preliminary data.</text>
</comment>
<reference evidence="2" key="1">
    <citation type="submission" date="2021-02" db="EMBL/GenBank/DDBJ databases">
        <authorList>
            <person name="Nieuwenhuis M."/>
            <person name="Van De Peppel L.J.J."/>
        </authorList>
    </citation>
    <scope>NUCLEOTIDE SEQUENCE</scope>
    <source>
        <strain evidence="2">D49</strain>
    </source>
</reference>
<evidence type="ECO:0000313" key="3">
    <source>
        <dbReference type="Proteomes" id="UP000717328"/>
    </source>
</evidence>
<feature type="transmembrane region" description="Helical" evidence="1">
    <location>
        <begin position="244"/>
        <end position="270"/>
    </location>
</feature>